<dbReference type="AlphaFoldDB" id="A0A9J7IWF5"/>
<feature type="region of interest" description="Disordered" evidence="6">
    <location>
        <begin position="1"/>
        <end position="22"/>
    </location>
</feature>
<dbReference type="Pfam" id="PF00939">
    <property type="entry name" value="Na_sulph_symp"/>
    <property type="match status" value="1"/>
</dbReference>
<evidence type="ECO:0000256" key="7">
    <source>
        <dbReference type="SAM" id="Phobius"/>
    </source>
</evidence>
<evidence type="ECO:0000256" key="5">
    <source>
        <dbReference type="ARBA" id="ARBA00023136"/>
    </source>
</evidence>
<evidence type="ECO:0000256" key="3">
    <source>
        <dbReference type="ARBA" id="ARBA00022692"/>
    </source>
</evidence>
<keyword evidence="5 7" id="KW-0472">Membrane</keyword>
<feature type="transmembrane region" description="Helical" evidence="7">
    <location>
        <begin position="415"/>
        <end position="434"/>
    </location>
</feature>
<dbReference type="GO" id="GO:0005886">
    <property type="term" value="C:plasma membrane"/>
    <property type="evidence" value="ECO:0007669"/>
    <property type="project" value="TreeGrafter"/>
</dbReference>
<dbReference type="PANTHER" id="PTHR10283:SF82">
    <property type="entry name" value="SOLUTE CARRIER FAMILY 13 MEMBER 2"/>
    <property type="match status" value="1"/>
</dbReference>
<evidence type="ECO:0000313" key="9">
    <source>
        <dbReference type="RefSeq" id="XP_022831013.1"/>
    </source>
</evidence>
<evidence type="ECO:0000256" key="4">
    <source>
        <dbReference type="ARBA" id="ARBA00022989"/>
    </source>
</evidence>
<feature type="transmembrane region" description="Helical" evidence="7">
    <location>
        <begin position="32"/>
        <end position="57"/>
    </location>
</feature>
<reference evidence="9" key="1">
    <citation type="submission" date="2025-08" db="UniProtKB">
        <authorList>
            <consortium name="RefSeq"/>
        </authorList>
    </citation>
    <scope>IDENTIFICATION</scope>
    <source>
        <strain evidence="9">Ishihara</strain>
        <tissue evidence="9">Whole body</tissue>
    </source>
</reference>
<dbReference type="KEGG" id="sliu:111359647"/>
<feature type="transmembrane region" description="Helical" evidence="7">
    <location>
        <begin position="540"/>
        <end position="560"/>
    </location>
</feature>
<dbReference type="GO" id="GO:0015141">
    <property type="term" value="F:succinate transmembrane transporter activity"/>
    <property type="evidence" value="ECO:0007669"/>
    <property type="project" value="TreeGrafter"/>
</dbReference>
<proteinExistence type="inferred from homology"/>
<sequence length="579" mass="65269">MEDTQESVTDPQTENQPEVLNEDEKVSRKRKLVLFLSVHWRGIVCLVTPLIFIAVLAPFPPKKYQWCAYTLLIMAVFWVTECIPLPITSFLPIVIFPMTDVMDTRTTCLCYMNDTILMFYGSMVLAYAVEQSGLHKRLALYAIRLIGYSHYRLLLAMSLTTMFVSMWITNTAATTMMVPIIFALLKVFEDLDLISTFEEDSNGDLTASDITTCYFCGASFSATIGGIGTLVGSATNLVFKGLYERAFPSAPDYLSFPKYSAFSVPFMLVLEAGLYFTMVVKFFGFLRPKSETAKRIKIPEQAMQAAKDAVEQSWKEIGKITFWEIMVLILFSGAMLMFFCRSPQIFYGWGDAISDYFKLNDYKYVRDSAAALLVGFLMLLLPSTLEFFKNFTAPINELPNKRITSVLSWTVMNDIMPYSFMFLLGGGFALSTAAKAEYSDLNGQIGKLLKTLSIFPNYFIILLIIIFTVFVTNFASNVAVCNVVTPIVMQLAKEINIHPLWYNVASGVSSSFCFCLPVGTPGNLIIQSSAKIPTLKMMKVGFWPSVVTILITWGSMYFWAPVMWPDLISELPQDKYYIQ</sequence>
<accession>A0A9J7IWF5</accession>
<name>A0A9J7IWF5_SPOLT</name>
<dbReference type="InterPro" id="IPR001898">
    <property type="entry name" value="SLC13A/DASS"/>
</dbReference>
<evidence type="ECO:0000256" key="6">
    <source>
        <dbReference type="SAM" id="MobiDB-lite"/>
    </source>
</evidence>
<dbReference type="Proteomes" id="UP000301870">
    <property type="component" value="Chromosome 29"/>
</dbReference>
<dbReference type="GeneID" id="111359647"/>
<dbReference type="OrthoDB" id="6493944at2759"/>
<comment type="similarity">
    <text evidence="2">Belongs to the SLC13A/DASS transporter (TC 2.A.47) family. NADC subfamily.</text>
</comment>
<feature type="transmembrane region" description="Helical" evidence="7">
    <location>
        <begin position="264"/>
        <end position="286"/>
    </location>
</feature>
<gene>
    <name evidence="9" type="primary">LOC111359647</name>
</gene>
<keyword evidence="3 7" id="KW-0812">Transmembrane</keyword>
<dbReference type="RefSeq" id="XP_022831013.1">
    <property type="nucleotide sequence ID" value="XM_022975245.1"/>
</dbReference>
<evidence type="ECO:0000256" key="2">
    <source>
        <dbReference type="ARBA" id="ARBA00006772"/>
    </source>
</evidence>
<evidence type="ECO:0000256" key="1">
    <source>
        <dbReference type="ARBA" id="ARBA00004141"/>
    </source>
</evidence>
<feature type="transmembrane region" description="Helical" evidence="7">
    <location>
        <begin position="69"/>
        <end position="96"/>
    </location>
</feature>
<feature type="transmembrane region" description="Helical" evidence="7">
    <location>
        <begin position="108"/>
        <end position="129"/>
    </location>
</feature>
<evidence type="ECO:0000313" key="8">
    <source>
        <dbReference type="Proteomes" id="UP000301870"/>
    </source>
</evidence>
<feature type="compositionally biased region" description="Polar residues" evidence="6">
    <location>
        <begin position="1"/>
        <end position="18"/>
    </location>
</feature>
<dbReference type="GO" id="GO:0015137">
    <property type="term" value="F:citrate transmembrane transporter activity"/>
    <property type="evidence" value="ECO:0007669"/>
    <property type="project" value="TreeGrafter"/>
</dbReference>
<keyword evidence="8" id="KW-1185">Reference proteome</keyword>
<comment type="subcellular location">
    <subcellularLocation>
        <location evidence="1">Membrane</location>
        <topology evidence="1">Multi-pass membrane protein</topology>
    </subcellularLocation>
</comment>
<feature type="transmembrane region" description="Helical" evidence="7">
    <location>
        <begin position="455"/>
        <end position="480"/>
    </location>
</feature>
<dbReference type="PANTHER" id="PTHR10283">
    <property type="entry name" value="SOLUTE CARRIER FAMILY 13 MEMBER"/>
    <property type="match status" value="1"/>
</dbReference>
<feature type="transmembrane region" description="Helical" evidence="7">
    <location>
        <begin position="368"/>
        <end position="388"/>
    </location>
</feature>
<organism evidence="8 9">
    <name type="scientific">Spodoptera litura</name>
    <name type="common">Asian cotton leafworm</name>
    <dbReference type="NCBI Taxonomy" id="69820"/>
    <lineage>
        <taxon>Eukaryota</taxon>
        <taxon>Metazoa</taxon>
        <taxon>Ecdysozoa</taxon>
        <taxon>Arthropoda</taxon>
        <taxon>Hexapoda</taxon>
        <taxon>Insecta</taxon>
        <taxon>Pterygota</taxon>
        <taxon>Neoptera</taxon>
        <taxon>Endopterygota</taxon>
        <taxon>Lepidoptera</taxon>
        <taxon>Glossata</taxon>
        <taxon>Ditrysia</taxon>
        <taxon>Noctuoidea</taxon>
        <taxon>Noctuidae</taxon>
        <taxon>Amphipyrinae</taxon>
        <taxon>Spodoptera</taxon>
    </lineage>
</organism>
<feature type="transmembrane region" description="Helical" evidence="7">
    <location>
        <begin position="320"/>
        <end position="340"/>
    </location>
</feature>
<protein>
    <submittedName>
        <fullName evidence="9">Protein I'm not dead yet-like</fullName>
    </submittedName>
</protein>
<keyword evidence="4 7" id="KW-1133">Transmembrane helix</keyword>